<dbReference type="PANTHER" id="PTHR11530:SF16">
    <property type="entry name" value="D-AMINO ACID OXIDASE (AFU_ORTHOLOGUE AFUA_5G11290)"/>
    <property type="match status" value="1"/>
</dbReference>
<keyword evidence="5" id="KW-0560">Oxidoreductase</keyword>
<dbReference type="PANTHER" id="PTHR11530">
    <property type="entry name" value="D-AMINO ACID OXIDASE"/>
    <property type="match status" value="1"/>
</dbReference>
<dbReference type="SUPFAM" id="SSF51971">
    <property type="entry name" value="Nucleotide-binding domain"/>
    <property type="match status" value="1"/>
</dbReference>
<dbReference type="Pfam" id="PF01266">
    <property type="entry name" value="DAO"/>
    <property type="match status" value="1"/>
</dbReference>
<comment type="cofactor">
    <cofactor evidence="1">
        <name>FAD</name>
        <dbReference type="ChEBI" id="CHEBI:57692"/>
    </cofactor>
</comment>
<comment type="similarity">
    <text evidence="2">Belongs to the DAMOX/DASOX family.</text>
</comment>
<organism evidence="9">
    <name type="scientific">Verticillium alfalfae (strain VaMs.102 / ATCC MYA-4576 / FGSC 10136)</name>
    <name type="common">Verticillium wilt of alfalfa</name>
    <name type="synonym">Verticillium albo-atrum</name>
    <dbReference type="NCBI Taxonomy" id="526221"/>
    <lineage>
        <taxon>Eukaryota</taxon>
        <taxon>Fungi</taxon>
        <taxon>Dikarya</taxon>
        <taxon>Ascomycota</taxon>
        <taxon>Pezizomycotina</taxon>
        <taxon>Sordariomycetes</taxon>
        <taxon>Hypocreomycetidae</taxon>
        <taxon>Glomerellales</taxon>
        <taxon>Plectosphaerellaceae</taxon>
        <taxon>Verticillium</taxon>
    </lineage>
</organism>
<dbReference type="SUPFAM" id="SSF54373">
    <property type="entry name" value="FAD-linked reductases, C-terminal domain"/>
    <property type="match status" value="1"/>
</dbReference>
<feature type="signal peptide" evidence="6">
    <location>
        <begin position="1"/>
        <end position="18"/>
    </location>
</feature>
<dbReference type="AlphaFoldDB" id="C9SFV8"/>
<dbReference type="GeneID" id="9532202"/>
<dbReference type="eggNOG" id="KOG3923">
    <property type="taxonomic scope" value="Eukaryota"/>
</dbReference>
<dbReference type="STRING" id="526221.C9SFV8"/>
<keyword evidence="4" id="KW-0274">FAD</keyword>
<dbReference type="GO" id="GO:0071949">
    <property type="term" value="F:FAD binding"/>
    <property type="evidence" value="ECO:0007669"/>
    <property type="project" value="InterPro"/>
</dbReference>
<proteinExistence type="inferred from homology"/>
<dbReference type="GO" id="GO:0003884">
    <property type="term" value="F:D-amino-acid oxidase activity"/>
    <property type="evidence" value="ECO:0007669"/>
    <property type="project" value="InterPro"/>
</dbReference>
<accession>C9SFV8</accession>
<evidence type="ECO:0000256" key="3">
    <source>
        <dbReference type="ARBA" id="ARBA00022630"/>
    </source>
</evidence>
<keyword evidence="9" id="KW-1185">Reference proteome</keyword>
<name>C9SFV8_VERA1</name>
<evidence type="ECO:0000256" key="4">
    <source>
        <dbReference type="ARBA" id="ARBA00022827"/>
    </source>
</evidence>
<sequence>MVKNIVVLGAGVSGLTSALLLAKDTNNSVTVIAKHMPGDYDIEYASPWAGANFMPYVGRAFLVTMFVRVNMLTDDAQHYANLPESVEALEAQEANSRCARAEVRVWRRKKDMATGNAYDGLFAEDPWFRHLFDDYRDLKPEELPAAAHSGSEFGSVCLNTALYLPWLVGQCRRYGVVVKRAVLSHIHEAKAMHHSGKPADCIVNASGLLACRLGGVEDATVIPARGQIVLVRNEATPMSTISGTEDVATDVSYLMQRASGGGTILGGTYEKGNWEANPDPNTAIRIMKRCVELNPTLTNGKGIEALDIVRHGVGLRPTRKDGVRLETDTSIFEDGTPVVHNYGHAGWGFQGSYGCAERVVELVNELGQASKAKL</sequence>
<dbReference type="Proteomes" id="UP000008698">
    <property type="component" value="Unassembled WGS sequence"/>
</dbReference>
<evidence type="ECO:0000313" key="8">
    <source>
        <dbReference type="EMBL" id="EEY17362.1"/>
    </source>
</evidence>
<keyword evidence="3" id="KW-0285">Flavoprotein</keyword>
<dbReference type="InterPro" id="IPR006076">
    <property type="entry name" value="FAD-dep_OxRdtase"/>
</dbReference>
<dbReference type="RefSeq" id="XP_003005518.1">
    <property type="nucleotide sequence ID" value="XM_003005472.1"/>
</dbReference>
<dbReference type="KEGG" id="val:VDBG_03471"/>
<evidence type="ECO:0000256" key="1">
    <source>
        <dbReference type="ARBA" id="ARBA00001974"/>
    </source>
</evidence>
<keyword evidence="6" id="KW-0732">Signal</keyword>
<dbReference type="PROSITE" id="PS00677">
    <property type="entry name" value="DAO"/>
    <property type="match status" value="1"/>
</dbReference>
<dbReference type="EMBL" id="DS985217">
    <property type="protein sequence ID" value="EEY17362.1"/>
    <property type="molecule type" value="Genomic_DNA"/>
</dbReference>
<feature type="domain" description="FAD dependent oxidoreductase" evidence="7">
    <location>
        <begin position="5"/>
        <end position="362"/>
    </location>
</feature>
<reference evidence="9" key="1">
    <citation type="journal article" date="2011" name="PLoS Pathog.">
        <title>Comparative genomics yields insights into niche adaptation of plant vascular wilt pathogens.</title>
        <authorList>
            <person name="Klosterman S.J."/>
            <person name="Subbarao K.V."/>
            <person name="Kang S."/>
            <person name="Veronese P."/>
            <person name="Gold S.E."/>
            <person name="Thomma B.P.H.J."/>
            <person name="Chen Z."/>
            <person name="Henrissat B."/>
            <person name="Lee Y.-H."/>
            <person name="Park J."/>
            <person name="Garcia-Pedrajas M.D."/>
            <person name="Barbara D.J."/>
            <person name="Anchieta A."/>
            <person name="de Jonge R."/>
            <person name="Santhanam P."/>
            <person name="Maruthachalam K."/>
            <person name="Atallah Z."/>
            <person name="Amyotte S.G."/>
            <person name="Paz Z."/>
            <person name="Inderbitzin P."/>
            <person name="Hayes R.J."/>
            <person name="Heiman D.I."/>
            <person name="Young S."/>
            <person name="Zeng Q."/>
            <person name="Engels R."/>
            <person name="Galagan J."/>
            <person name="Cuomo C.A."/>
            <person name="Dobinson K.F."/>
            <person name="Ma L.-J."/>
        </authorList>
    </citation>
    <scope>NUCLEOTIDE SEQUENCE [LARGE SCALE GENOMIC DNA]</scope>
    <source>
        <strain evidence="9">VaMs.102 / ATCC MYA-4576 / FGSC 10136</strain>
    </source>
</reference>
<evidence type="ECO:0000256" key="5">
    <source>
        <dbReference type="ARBA" id="ARBA00023002"/>
    </source>
</evidence>
<evidence type="ECO:0000313" key="9">
    <source>
        <dbReference type="Proteomes" id="UP000008698"/>
    </source>
</evidence>
<protein>
    <submittedName>
        <fullName evidence="8">D-amino-acid oxidase</fullName>
    </submittedName>
</protein>
<evidence type="ECO:0000259" key="7">
    <source>
        <dbReference type="Pfam" id="PF01266"/>
    </source>
</evidence>
<dbReference type="Gene3D" id="3.30.9.10">
    <property type="entry name" value="D-Amino Acid Oxidase, subunit A, domain 2"/>
    <property type="match status" value="1"/>
</dbReference>
<dbReference type="GO" id="GO:0019478">
    <property type="term" value="P:D-amino acid catabolic process"/>
    <property type="evidence" value="ECO:0007669"/>
    <property type="project" value="TreeGrafter"/>
</dbReference>
<evidence type="ECO:0000256" key="6">
    <source>
        <dbReference type="SAM" id="SignalP"/>
    </source>
</evidence>
<dbReference type="HOGENOM" id="CLU_034311_1_0_1"/>
<gene>
    <name evidence="8" type="ORF">VDBG_03471</name>
</gene>
<dbReference type="OrthoDB" id="409956at2759"/>
<dbReference type="Gene3D" id="3.40.50.720">
    <property type="entry name" value="NAD(P)-binding Rossmann-like Domain"/>
    <property type="match status" value="1"/>
</dbReference>
<feature type="chain" id="PRO_5003000973" evidence="6">
    <location>
        <begin position="19"/>
        <end position="374"/>
    </location>
</feature>
<dbReference type="GO" id="GO:0005737">
    <property type="term" value="C:cytoplasm"/>
    <property type="evidence" value="ECO:0007669"/>
    <property type="project" value="TreeGrafter"/>
</dbReference>
<dbReference type="InterPro" id="IPR023209">
    <property type="entry name" value="DAO"/>
</dbReference>
<evidence type="ECO:0000256" key="2">
    <source>
        <dbReference type="ARBA" id="ARBA00006730"/>
    </source>
</evidence>
<dbReference type="OMA" id="DLWELQP"/>
<dbReference type="InterPro" id="IPR006181">
    <property type="entry name" value="D-amino_acid_oxidase_CS"/>
</dbReference>
<dbReference type="PIRSF" id="PIRSF000189">
    <property type="entry name" value="D-aa_oxidase"/>
    <property type="match status" value="1"/>
</dbReference>